<protein>
    <recommendedName>
        <fullName evidence="5">Lipoprotein</fullName>
    </recommendedName>
</protein>
<gene>
    <name evidence="3" type="ORF">PPSIR1_41689</name>
</gene>
<dbReference type="AlphaFoldDB" id="A6G0S9"/>
<comment type="caution">
    <text evidence="3">The sequence shown here is derived from an EMBL/GenBank/DDBJ whole genome shotgun (WGS) entry which is preliminary data.</text>
</comment>
<reference evidence="3 4" key="1">
    <citation type="submission" date="2007-06" db="EMBL/GenBank/DDBJ databases">
        <authorList>
            <person name="Shimkets L."/>
            <person name="Ferriera S."/>
            <person name="Johnson J."/>
            <person name="Kravitz S."/>
            <person name="Beeson K."/>
            <person name="Sutton G."/>
            <person name="Rogers Y.-H."/>
            <person name="Friedman R."/>
            <person name="Frazier M."/>
            <person name="Venter J.C."/>
        </authorList>
    </citation>
    <scope>NUCLEOTIDE SEQUENCE [LARGE SCALE GENOMIC DNA]</scope>
    <source>
        <strain evidence="3 4">SIR-1</strain>
    </source>
</reference>
<feature type="compositionally biased region" description="Acidic residues" evidence="1">
    <location>
        <begin position="56"/>
        <end position="85"/>
    </location>
</feature>
<dbReference type="STRING" id="391625.PPSIR1_41689"/>
<feature type="region of interest" description="Disordered" evidence="1">
    <location>
        <begin position="41"/>
        <end position="87"/>
    </location>
</feature>
<dbReference type="SUPFAM" id="SSF101898">
    <property type="entry name" value="NHL repeat"/>
    <property type="match status" value="1"/>
</dbReference>
<dbReference type="EMBL" id="ABCS01000010">
    <property type="protein sequence ID" value="EDM80467.1"/>
    <property type="molecule type" value="Genomic_DNA"/>
</dbReference>
<keyword evidence="2" id="KW-0732">Signal</keyword>
<organism evidence="3 4">
    <name type="scientific">Plesiocystis pacifica SIR-1</name>
    <dbReference type="NCBI Taxonomy" id="391625"/>
    <lineage>
        <taxon>Bacteria</taxon>
        <taxon>Pseudomonadati</taxon>
        <taxon>Myxococcota</taxon>
        <taxon>Polyangia</taxon>
        <taxon>Nannocystales</taxon>
        <taxon>Nannocystaceae</taxon>
        <taxon>Plesiocystis</taxon>
    </lineage>
</organism>
<evidence type="ECO:0000313" key="3">
    <source>
        <dbReference type="EMBL" id="EDM80467.1"/>
    </source>
</evidence>
<evidence type="ECO:0000313" key="4">
    <source>
        <dbReference type="Proteomes" id="UP000005801"/>
    </source>
</evidence>
<dbReference type="Proteomes" id="UP000005801">
    <property type="component" value="Unassembled WGS sequence"/>
</dbReference>
<dbReference type="InterPro" id="IPR015943">
    <property type="entry name" value="WD40/YVTN_repeat-like_dom_sf"/>
</dbReference>
<sequence>MFSMATLSSTSPLTAALGLTLTTVLAVGLVACSDDGDGSPTYATAGMGTDSTANDDASDGESTDEESTEEVGEDGPEDSSDDEEAKLDMGSQDLGEGLMEVAEVFGHSGQVLYRLDPETLEVEEVGPFDGCTASIIDVALDADSNMYGTAFGSLWAIDRETGDCTLITDEGSFTTSLSFVPAGTVDPDEEALVGFDDDQYVRIDTETGAITTLGSLGDGLESSGDIVSVVGKTYLTVRGPGCEDTDCIVEIDPSDGSVLKNFGSVGYDQVFGLAFWGGRAYGFAREGALFEIQFGDDSVIWTSIPMPGAPANLEFYGAGSTTSAPPLEG</sequence>
<feature type="signal peptide" evidence="2">
    <location>
        <begin position="1"/>
        <end position="26"/>
    </location>
</feature>
<keyword evidence="4" id="KW-1185">Reference proteome</keyword>
<evidence type="ECO:0000256" key="2">
    <source>
        <dbReference type="SAM" id="SignalP"/>
    </source>
</evidence>
<evidence type="ECO:0008006" key="5">
    <source>
        <dbReference type="Google" id="ProtNLM"/>
    </source>
</evidence>
<evidence type="ECO:0000256" key="1">
    <source>
        <dbReference type="SAM" id="MobiDB-lite"/>
    </source>
</evidence>
<proteinExistence type="predicted"/>
<name>A6G0S9_9BACT</name>
<dbReference type="eggNOG" id="ENOG502ZIP8">
    <property type="taxonomic scope" value="Bacteria"/>
</dbReference>
<accession>A6G0S9</accession>
<dbReference type="Gene3D" id="2.130.10.10">
    <property type="entry name" value="YVTN repeat-like/Quinoprotein amine dehydrogenase"/>
    <property type="match status" value="1"/>
</dbReference>
<feature type="chain" id="PRO_5002697271" description="Lipoprotein" evidence="2">
    <location>
        <begin position="27"/>
        <end position="329"/>
    </location>
</feature>